<organism evidence="4 5">
    <name type="scientific">Catenibacillus scindens</name>
    <dbReference type="NCBI Taxonomy" id="673271"/>
    <lineage>
        <taxon>Bacteria</taxon>
        <taxon>Bacillati</taxon>
        <taxon>Bacillota</taxon>
        <taxon>Clostridia</taxon>
        <taxon>Lachnospirales</taxon>
        <taxon>Lachnospiraceae</taxon>
        <taxon>Catenibacillus</taxon>
    </lineage>
</organism>
<dbReference type="PANTHER" id="PTHR12215">
    <property type="entry name" value="PHOSPHOPANTETHEINE TRANSFERASE"/>
    <property type="match status" value="1"/>
</dbReference>
<dbReference type="Proteomes" id="UP000543642">
    <property type="component" value="Unassembled WGS sequence"/>
</dbReference>
<evidence type="ECO:0000313" key="4">
    <source>
        <dbReference type="EMBL" id="MBB5262932.1"/>
    </source>
</evidence>
<dbReference type="GO" id="GO:0005829">
    <property type="term" value="C:cytosol"/>
    <property type="evidence" value="ECO:0007669"/>
    <property type="project" value="TreeGrafter"/>
</dbReference>
<evidence type="ECO:0000313" key="5">
    <source>
        <dbReference type="Proteomes" id="UP000543642"/>
    </source>
</evidence>
<keyword evidence="5" id="KW-1185">Reference proteome</keyword>
<proteinExistence type="inferred from homology"/>
<reference evidence="4 5" key="1">
    <citation type="submission" date="2020-08" db="EMBL/GenBank/DDBJ databases">
        <title>Genomic Encyclopedia of Type Strains, Phase IV (KMG-IV): sequencing the most valuable type-strain genomes for metagenomic binning, comparative biology and taxonomic classification.</title>
        <authorList>
            <person name="Goeker M."/>
        </authorList>
    </citation>
    <scope>NUCLEOTIDE SEQUENCE [LARGE SCALE GENOMIC DNA]</scope>
    <source>
        <strain evidence="4 5">DSM 106146</strain>
    </source>
</reference>
<dbReference type="GO" id="GO:0008897">
    <property type="term" value="F:holo-[acyl-carrier-protein] synthase activity"/>
    <property type="evidence" value="ECO:0007669"/>
    <property type="project" value="InterPro"/>
</dbReference>
<dbReference type="InterPro" id="IPR037143">
    <property type="entry name" value="4-PPantetheinyl_Trfase_dom_sf"/>
</dbReference>
<dbReference type="InterPro" id="IPR050559">
    <property type="entry name" value="P-Pant_transferase_sf"/>
</dbReference>
<dbReference type="SUPFAM" id="SSF56214">
    <property type="entry name" value="4'-phosphopantetheinyl transferase"/>
    <property type="match status" value="2"/>
</dbReference>
<dbReference type="GO" id="GO:0019878">
    <property type="term" value="P:lysine biosynthetic process via aminoadipic acid"/>
    <property type="evidence" value="ECO:0007669"/>
    <property type="project" value="TreeGrafter"/>
</dbReference>
<dbReference type="GO" id="GO:0000287">
    <property type="term" value="F:magnesium ion binding"/>
    <property type="evidence" value="ECO:0007669"/>
    <property type="project" value="InterPro"/>
</dbReference>
<dbReference type="EMBL" id="JACHFW010000001">
    <property type="protein sequence ID" value="MBB5262932.1"/>
    <property type="molecule type" value="Genomic_DNA"/>
</dbReference>
<dbReference type="Gene3D" id="3.90.470.20">
    <property type="entry name" value="4'-phosphopantetheinyl transferase domain"/>
    <property type="match status" value="2"/>
</dbReference>
<dbReference type="AlphaFoldDB" id="A0A7W8H851"/>
<comment type="caution">
    <text evidence="4">The sequence shown here is derived from an EMBL/GenBank/DDBJ whole genome shotgun (WGS) entry which is preliminary data.</text>
</comment>
<dbReference type="RefSeq" id="WP_183770113.1">
    <property type="nucleotide sequence ID" value="NZ_JACHFW010000001.1"/>
</dbReference>
<evidence type="ECO:0000256" key="2">
    <source>
        <dbReference type="ARBA" id="ARBA00022679"/>
    </source>
</evidence>
<dbReference type="InterPro" id="IPR008278">
    <property type="entry name" value="4-PPantetheinyl_Trfase_dom"/>
</dbReference>
<keyword evidence="2 4" id="KW-0808">Transferase</keyword>
<dbReference type="Pfam" id="PF01648">
    <property type="entry name" value="ACPS"/>
    <property type="match status" value="1"/>
</dbReference>
<evidence type="ECO:0000259" key="3">
    <source>
        <dbReference type="Pfam" id="PF01648"/>
    </source>
</evidence>
<evidence type="ECO:0000256" key="1">
    <source>
        <dbReference type="ARBA" id="ARBA00010990"/>
    </source>
</evidence>
<dbReference type="PANTHER" id="PTHR12215:SF10">
    <property type="entry name" value="L-AMINOADIPATE-SEMIALDEHYDE DEHYDROGENASE-PHOSPHOPANTETHEINYL TRANSFERASE"/>
    <property type="match status" value="1"/>
</dbReference>
<sequence>MVTIYLNTYDPCPPGEKYNTEHNLGRSLLVKGLYELYHISTDTDAIDTRLEKTRRGKPFLKDYPHIHFNISHCSGMVACGFSSGPLGLDLEKVKDFKPAILRKALTRKEAQDLNQFKSDPWQYNEYFFRLWTLKESLIKQSGAGLSMPLTDVGFKLDLSQEPVKIHCSRPGLYFYQQLILKDYILSLCLEHHEDRPPVFVVDH</sequence>
<feature type="domain" description="4'-phosphopantetheinyl transferase" evidence="3">
    <location>
        <begin position="85"/>
        <end position="188"/>
    </location>
</feature>
<accession>A0A7W8H851</accession>
<dbReference type="EC" id="2.7.8.-" evidence="4"/>
<protein>
    <submittedName>
        <fullName evidence="4">4'-phosphopantetheinyl transferase</fullName>
        <ecNumber evidence="4">2.7.8.-</ecNumber>
    </submittedName>
</protein>
<gene>
    <name evidence="4" type="ORF">HNP82_000026</name>
</gene>
<comment type="similarity">
    <text evidence="1">Belongs to the P-Pant transferase superfamily. Gsp/Sfp/HetI/AcpT family.</text>
</comment>
<name>A0A7W8H851_9FIRM</name>